<sequence length="498" mass="57669">MPLIWLKDIAYFLNGKFPSVEPEDVTFADKSIDYPSCALPQNVLEFIKRNIHQCPAPILQLIQEQLLQSLVKPSGPTMGFRIMLQCISAQYPEFTLNNIQKFIQQRVSYANRQPVCLSVLWVAQQSGKKDLKCGLNIWLELMLPIISQKVYTKYIVDSLRMVLELHSNSKVKADVLDVKRFFVIWDFIHSPGNGMQTNFQKQMEIIYPKLKLISIYNNSKQNASLYFPYLFERLNADKFVYQRPELLAELAKCMASDEKCFSVWRTLYSQNLTQSAQLLEYLIDNYRTLPSNLSKKLLTETVLSFRNTNDDFRAEGKPLKDGHEACEAHCETLLNTMSSWKVPIKSILLVLTLLLVSLLAYDTKTHGSFQKSFTGNLLKRTGTLPVVEQAYTKIETYSLIAYSWLAVNLPVYWKSVSAVLSPYLTLFWAKFTEVSLYVWNSTEVLRVWINKTIPPILETISDDLVPKVQSFFWQITSQLHTYFNIFWTFILKNWLIVS</sequence>
<feature type="non-terminal residue" evidence="11">
    <location>
        <position position="1"/>
    </location>
</feature>
<comment type="subunit">
    <text evidence="3">Constitutively interacts with CASP4; required for the localization of procaspase 4 to the ER.</text>
</comment>
<comment type="function">
    <text evidence="10">Critical mediator, in cooperation with CASP4, of endoplasmic reticulum-stress induced apoptosis. Required or the activation of CASP4 following endoplasmic reticulum stress.</text>
</comment>
<comment type="similarity">
    <text evidence="2">Belongs to the TMEM214 family.</text>
</comment>
<evidence type="ECO:0000256" key="1">
    <source>
        <dbReference type="ARBA" id="ARBA00004477"/>
    </source>
</evidence>
<keyword evidence="9" id="KW-0325">Glycoprotein</keyword>
<keyword evidence="5" id="KW-0053">Apoptosis</keyword>
<dbReference type="EMBL" id="OC870670">
    <property type="protein sequence ID" value="CAD7635138.1"/>
    <property type="molecule type" value="Genomic_DNA"/>
</dbReference>
<dbReference type="AlphaFoldDB" id="A0A7R9Q878"/>
<keyword evidence="7" id="KW-1133">Transmembrane helix</keyword>
<dbReference type="Pfam" id="PF10151">
    <property type="entry name" value="TMEM214"/>
    <property type="match status" value="1"/>
</dbReference>
<comment type="subcellular location">
    <subcellularLocation>
        <location evidence="1">Endoplasmic reticulum membrane</location>
        <topology evidence="1">Multi-pass membrane protein</topology>
    </subcellularLocation>
</comment>
<evidence type="ECO:0000256" key="9">
    <source>
        <dbReference type="ARBA" id="ARBA00023180"/>
    </source>
</evidence>
<accession>A0A7R9Q878</accession>
<proteinExistence type="inferred from homology"/>
<reference evidence="11" key="1">
    <citation type="submission" date="2020-11" db="EMBL/GenBank/DDBJ databases">
        <authorList>
            <person name="Tran Van P."/>
        </authorList>
    </citation>
    <scope>NUCLEOTIDE SEQUENCE</scope>
</reference>
<evidence type="ECO:0000256" key="2">
    <source>
        <dbReference type="ARBA" id="ARBA00007984"/>
    </source>
</evidence>
<dbReference type="GO" id="GO:0005794">
    <property type="term" value="C:Golgi apparatus"/>
    <property type="evidence" value="ECO:0007669"/>
    <property type="project" value="TreeGrafter"/>
</dbReference>
<keyword evidence="12" id="KW-1185">Reference proteome</keyword>
<evidence type="ECO:0000313" key="11">
    <source>
        <dbReference type="EMBL" id="CAD7635138.1"/>
    </source>
</evidence>
<evidence type="ECO:0000256" key="8">
    <source>
        <dbReference type="ARBA" id="ARBA00023136"/>
    </source>
</evidence>
<dbReference type="GO" id="GO:0006915">
    <property type="term" value="P:apoptotic process"/>
    <property type="evidence" value="ECO:0007669"/>
    <property type="project" value="UniProtKB-KW"/>
</dbReference>
<dbReference type="GO" id="GO:0005789">
    <property type="term" value="C:endoplasmic reticulum membrane"/>
    <property type="evidence" value="ECO:0007669"/>
    <property type="project" value="UniProtKB-SubCell"/>
</dbReference>
<evidence type="ECO:0000256" key="4">
    <source>
        <dbReference type="ARBA" id="ARBA00022692"/>
    </source>
</evidence>
<evidence type="ECO:0000256" key="7">
    <source>
        <dbReference type="ARBA" id="ARBA00022989"/>
    </source>
</evidence>
<dbReference type="PANTHER" id="PTHR13448:SF0">
    <property type="entry name" value="TRANSMEMBRANE PROTEIN 214"/>
    <property type="match status" value="1"/>
</dbReference>
<evidence type="ECO:0008006" key="13">
    <source>
        <dbReference type="Google" id="ProtNLM"/>
    </source>
</evidence>
<protein>
    <recommendedName>
        <fullName evidence="13">Transmembrane protein 214</fullName>
    </recommendedName>
</protein>
<dbReference type="PANTHER" id="PTHR13448">
    <property type="entry name" value="TRANSMEMBRANE PROTEIN 214"/>
    <property type="match status" value="1"/>
</dbReference>
<gene>
    <name evidence="11" type="ORF">OSB1V03_LOCUS15530</name>
</gene>
<evidence type="ECO:0000256" key="3">
    <source>
        <dbReference type="ARBA" id="ARBA00011720"/>
    </source>
</evidence>
<dbReference type="EMBL" id="CAJPIZ010016095">
    <property type="protein sequence ID" value="CAG2115568.1"/>
    <property type="molecule type" value="Genomic_DNA"/>
</dbReference>
<keyword evidence="4" id="KW-0812">Transmembrane</keyword>
<evidence type="ECO:0000256" key="5">
    <source>
        <dbReference type="ARBA" id="ARBA00022703"/>
    </source>
</evidence>
<dbReference type="Proteomes" id="UP000759131">
    <property type="component" value="Unassembled WGS sequence"/>
</dbReference>
<keyword evidence="6" id="KW-0256">Endoplasmic reticulum</keyword>
<dbReference type="InterPro" id="IPR019308">
    <property type="entry name" value="TMEM214"/>
</dbReference>
<organism evidence="11">
    <name type="scientific">Medioppia subpectinata</name>
    <dbReference type="NCBI Taxonomy" id="1979941"/>
    <lineage>
        <taxon>Eukaryota</taxon>
        <taxon>Metazoa</taxon>
        <taxon>Ecdysozoa</taxon>
        <taxon>Arthropoda</taxon>
        <taxon>Chelicerata</taxon>
        <taxon>Arachnida</taxon>
        <taxon>Acari</taxon>
        <taxon>Acariformes</taxon>
        <taxon>Sarcoptiformes</taxon>
        <taxon>Oribatida</taxon>
        <taxon>Brachypylina</taxon>
        <taxon>Oppioidea</taxon>
        <taxon>Oppiidae</taxon>
        <taxon>Medioppia</taxon>
    </lineage>
</organism>
<keyword evidence="8" id="KW-0472">Membrane</keyword>
<dbReference type="OrthoDB" id="10022292at2759"/>
<evidence type="ECO:0000313" key="12">
    <source>
        <dbReference type="Proteomes" id="UP000759131"/>
    </source>
</evidence>
<evidence type="ECO:0000256" key="6">
    <source>
        <dbReference type="ARBA" id="ARBA00022824"/>
    </source>
</evidence>
<name>A0A7R9Q878_9ACAR</name>
<evidence type="ECO:0000256" key="10">
    <source>
        <dbReference type="ARBA" id="ARBA00024938"/>
    </source>
</evidence>